<reference evidence="10" key="1">
    <citation type="submission" date="2022-10" db="EMBL/GenBank/DDBJ databases">
        <authorList>
            <person name="Byrne P K."/>
        </authorList>
    </citation>
    <scope>NUCLEOTIDE SEQUENCE</scope>
    <source>
        <strain evidence="10">CBS7001</strain>
    </source>
</reference>
<dbReference type="InterPro" id="IPR015943">
    <property type="entry name" value="WD40/YVTN_repeat-like_dom_sf"/>
</dbReference>
<evidence type="ECO:0000256" key="1">
    <source>
        <dbReference type="ARBA" id="ARBA00022574"/>
    </source>
</evidence>
<dbReference type="InterPro" id="IPR001680">
    <property type="entry name" value="WD40_rpt"/>
</dbReference>
<dbReference type="SUPFAM" id="SSF50978">
    <property type="entry name" value="WD40 repeat-like"/>
    <property type="match status" value="1"/>
</dbReference>
<proteinExistence type="inferred from homology"/>
<dbReference type="GO" id="GO:0051301">
    <property type="term" value="P:cell division"/>
    <property type="evidence" value="ECO:0007669"/>
    <property type="project" value="UniProtKB-KW"/>
</dbReference>
<evidence type="ECO:0000313" key="11">
    <source>
        <dbReference type="Proteomes" id="UP001162090"/>
    </source>
</evidence>
<keyword evidence="5" id="KW-0961">Cell wall biogenesis/degradation</keyword>
<evidence type="ECO:0000313" key="10">
    <source>
        <dbReference type="EMBL" id="CAI4060333.1"/>
    </source>
</evidence>
<organism evidence="10 11">
    <name type="scientific">Saccharomyces uvarum</name>
    <name type="common">Yeast</name>
    <name type="synonym">Saccharomyces bayanus var. uvarum</name>
    <dbReference type="NCBI Taxonomy" id="230603"/>
    <lineage>
        <taxon>Eukaryota</taxon>
        <taxon>Fungi</taxon>
        <taxon>Dikarya</taxon>
        <taxon>Ascomycota</taxon>
        <taxon>Saccharomycotina</taxon>
        <taxon>Saccharomycetes</taxon>
        <taxon>Saccharomycetales</taxon>
        <taxon>Saccharomycetaceae</taxon>
        <taxon>Saccharomyces</taxon>
    </lineage>
</organism>
<keyword evidence="2" id="KW-0132">Cell division</keyword>
<dbReference type="EMBL" id="OX365916">
    <property type="protein sequence ID" value="CAI4060333.1"/>
    <property type="molecule type" value="Genomic_DNA"/>
</dbReference>
<evidence type="ECO:0000256" key="7">
    <source>
        <dbReference type="ARBA" id="ARBA00060804"/>
    </source>
</evidence>
<keyword evidence="4" id="KW-0131">Cell cycle</keyword>
<dbReference type="SMART" id="SM00320">
    <property type="entry name" value="WD40"/>
    <property type="match status" value="3"/>
</dbReference>
<dbReference type="FunFam" id="2.130.10.10:FF:002664">
    <property type="entry name" value="Protein DSE1"/>
    <property type="match status" value="1"/>
</dbReference>
<evidence type="ECO:0000256" key="8">
    <source>
        <dbReference type="ARBA" id="ARBA00069833"/>
    </source>
</evidence>
<sequence>MQDNKYYEPTNIFRQPAINIKKRSEKKKILQSITTSSTYKKSWQNNTSKMNSPILRKASDNFNDFYTTKKLRSDYWKLYGINEAQQSIPSDISIVDNILLVSTMNGKDNLKLFEISSVKKLKELQTITVPGTPITCICLLPKADFSPSVFSNSRINSSHDQLILTGHQDGVVNLISTSIYKGCAKIIKRFNHNKFLKSTVSSTTPILEISPKTAPILKVSPWNKTGFVSLLNDSLFIYDLKSNMDSMKTPIFLQSYPGINSFAINDFYDPYLLALVGSKFGPNGVSLLDLRTNLYIPDFLDNSTVPGTGEYSQRKNTSLDCVWIDNHYVAQGLNDKIQIWDIQSCDSKPICELYAKKGYVERIKFDKKSGLLYSSDDQGFVVCWDLQNLHNMKYGELIHGFNSINLNGIRETLLTKEVFQCGNIIVSGVDNKKRCLESNETSLKGTGCGFLFMETTNDGSLITLDNFCELGLHQICQVQYNVNTGKPIDITNTANKPIDITDTANNEVSDSSVLLCSNESDQSLTDNSDDMFSNAGNWDCSSANTIGESRLHNDQEDVVLTKRIYSMNDMYLSGSTVDATAI</sequence>
<evidence type="ECO:0000256" key="3">
    <source>
        <dbReference type="ARBA" id="ARBA00022737"/>
    </source>
</evidence>
<keyword evidence="1" id="KW-0853">WD repeat</keyword>
<dbReference type="AlphaFoldDB" id="A0AA35JI17"/>
<evidence type="ECO:0000256" key="6">
    <source>
        <dbReference type="ARBA" id="ARBA00053739"/>
    </source>
</evidence>
<dbReference type="InterPro" id="IPR036322">
    <property type="entry name" value="WD40_repeat_dom_sf"/>
</dbReference>
<dbReference type="GO" id="GO:0044182">
    <property type="term" value="P:filamentous growth of a population of unicellular organisms"/>
    <property type="evidence" value="ECO:0007669"/>
    <property type="project" value="UniProtKB-ARBA"/>
</dbReference>
<dbReference type="GO" id="GO:0071555">
    <property type="term" value="P:cell wall organization"/>
    <property type="evidence" value="ECO:0007669"/>
    <property type="project" value="UniProtKB-KW"/>
</dbReference>
<evidence type="ECO:0000256" key="2">
    <source>
        <dbReference type="ARBA" id="ARBA00022618"/>
    </source>
</evidence>
<evidence type="ECO:0000256" key="4">
    <source>
        <dbReference type="ARBA" id="ARBA00023306"/>
    </source>
</evidence>
<gene>
    <name evidence="10" type="primary">SUVC05G2080</name>
    <name evidence="10" type="ORF">SUVC_05G2080</name>
</gene>
<protein>
    <recommendedName>
        <fullName evidence="8">Protein DSE1</fullName>
    </recommendedName>
    <alternativeName>
        <fullName evidence="9">Daughter-specific expression protein 1</fullName>
    </alternativeName>
</protein>
<dbReference type="Proteomes" id="UP001162090">
    <property type="component" value="Chromosome 5"/>
</dbReference>
<comment type="function">
    <text evidence="6">Involved in cell wall metabolism and required for the separation of the mother and daughter cells.</text>
</comment>
<evidence type="ECO:0000256" key="5">
    <source>
        <dbReference type="ARBA" id="ARBA00023316"/>
    </source>
</evidence>
<name>A0AA35JI17_SACUV</name>
<keyword evidence="3" id="KW-0677">Repeat</keyword>
<accession>A0AA35JI17</accession>
<comment type="similarity">
    <text evidence="7">Belongs to the WD repeat DSE1 family.</text>
</comment>
<dbReference type="Gene3D" id="2.130.10.10">
    <property type="entry name" value="YVTN repeat-like/Quinoprotein amine dehydrogenase"/>
    <property type="match status" value="1"/>
</dbReference>
<evidence type="ECO:0000256" key="9">
    <source>
        <dbReference type="ARBA" id="ARBA00078213"/>
    </source>
</evidence>